<accession>A0A6J5NMQ3</accession>
<reference evidence="1" key="1">
    <citation type="submission" date="2020-04" db="EMBL/GenBank/DDBJ databases">
        <authorList>
            <person name="Chiriac C."/>
            <person name="Salcher M."/>
            <person name="Ghai R."/>
            <person name="Kavagutti S V."/>
        </authorList>
    </citation>
    <scope>NUCLEOTIDE SEQUENCE</scope>
</reference>
<dbReference type="InterPro" id="IPR056209">
    <property type="entry name" value="SU10_adaptor"/>
</dbReference>
<evidence type="ECO:0000313" key="1">
    <source>
        <dbReference type="EMBL" id="CAB4158996.1"/>
    </source>
</evidence>
<protein>
    <submittedName>
        <fullName evidence="1">Uncharacterized protein</fullName>
    </submittedName>
</protein>
<dbReference type="EMBL" id="LR796673">
    <property type="protein sequence ID" value="CAB4158996.1"/>
    <property type="molecule type" value="Genomic_DNA"/>
</dbReference>
<gene>
    <name evidence="1" type="ORF">UFOVP703_48</name>
</gene>
<name>A0A6J5NMQ3_9CAUD</name>
<sequence>MGVRTAQQLLDRAREIMGDVGATRWENPEALNAINDGQRETVVALPSSNVRTQLLTLAAGTRQDLVAIGAADAVQFMRYLNNFTGTTPGRAVVTRPMGWIDSERPNWHTDTAGPAQLCMHDPSEPLVFYVWPPADGTTHRGRISHSALPADLPSLATALVLPDVYFNAQLYYLCFRMSAKQTSFARNSLGTYFYDLFLNALGIKDAKGRERDPNLQMAANGSGVTGGPP</sequence>
<organism evidence="1">
    <name type="scientific">uncultured Caudovirales phage</name>
    <dbReference type="NCBI Taxonomy" id="2100421"/>
    <lineage>
        <taxon>Viruses</taxon>
        <taxon>Duplodnaviria</taxon>
        <taxon>Heunggongvirae</taxon>
        <taxon>Uroviricota</taxon>
        <taxon>Caudoviricetes</taxon>
        <taxon>Peduoviridae</taxon>
        <taxon>Maltschvirus</taxon>
        <taxon>Maltschvirus maltsch</taxon>
    </lineage>
</organism>
<dbReference type="Pfam" id="PF24175">
    <property type="entry name" value="SU10_adaptor"/>
    <property type="match status" value="1"/>
</dbReference>
<proteinExistence type="predicted"/>